<dbReference type="EMBL" id="JASFZW010000001">
    <property type="protein sequence ID" value="KAK2080554.1"/>
    <property type="molecule type" value="Genomic_DNA"/>
</dbReference>
<accession>A0AAD9IL35</accession>
<dbReference type="PROSITE" id="PS50006">
    <property type="entry name" value="FHA_DOMAIN"/>
    <property type="match status" value="1"/>
</dbReference>
<dbReference type="Pfam" id="PF00498">
    <property type="entry name" value="FHA"/>
    <property type="match status" value="1"/>
</dbReference>
<organism evidence="2 3">
    <name type="scientific">Prototheca wickerhamii</name>
    <dbReference type="NCBI Taxonomy" id="3111"/>
    <lineage>
        <taxon>Eukaryota</taxon>
        <taxon>Viridiplantae</taxon>
        <taxon>Chlorophyta</taxon>
        <taxon>core chlorophytes</taxon>
        <taxon>Trebouxiophyceae</taxon>
        <taxon>Chlorellales</taxon>
        <taxon>Chlorellaceae</taxon>
        <taxon>Prototheca</taxon>
    </lineage>
</organism>
<reference evidence="2" key="1">
    <citation type="submission" date="2021-01" db="EMBL/GenBank/DDBJ databases">
        <authorList>
            <person name="Eckstrom K.M.E."/>
        </authorList>
    </citation>
    <scope>NUCLEOTIDE SEQUENCE</scope>
    <source>
        <strain evidence="2">UVCC 0001</strain>
    </source>
</reference>
<keyword evidence="3" id="KW-1185">Reference proteome</keyword>
<evidence type="ECO:0000313" key="3">
    <source>
        <dbReference type="Proteomes" id="UP001255856"/>
    </source>
</evidence>
<comment type="caution">
    <text evidence="2">The sequence shown here is derived from an EMBL/GenBank/DDBJ whole genome shotgun (WGS) entry which is preliminary data.</text>
</comment>
<protein>
    <recommendedName>
        <fullName evidence="1">FHA domain-containing protein</fullName>
    </recommendedName>
</protein>
<dbReference type="SUPFAM" id="SSF49879">
    <property type="entry name" value="SMAD/FHA domain"/>
    <property type="match status" value="1"/>
</dbReference>
<dbReference type="SMART" id="SM00240">
    <property type="entry name" value="FHA"/>
    <property type="match status" value="1"/>
</dbReference>
<proteinExistence type="predicted"/>
<gene>
    <name evidence="2" type="ORF">QBZ16_000407</name>
</gene>
<dbReference type="Proteomes" id="UP001255856">
    <property type="component" value="Unassembled WGS sequence"/>
</dbReference>
<name>A0AAD9IL35_PROWI</name>
<dbReference type="InterPro" id="IPR008984">
    <property type="entry name" value="SMAD_FHA_dom_sf"/>
</dbReference>
<dbReference type="InterPro" id="IPR000253">
    <property type="entry name" value="FHA_dom"/>
</dbReference>
<evidence type="ECO:0000313" key="2">
    <source>
        <dbReference type="EMBL" id="KAK2080554.1"/>
    </source>
</evidence>
<dbReference type="AlphaFoldDB" id="A0AAD9IL35"/>
<sequence length="128" mass="14346">MADTQSSAQDLLTLRITKGPAAGSELVAQGERQILGRTRVARQLQIKDPNVSERHAEIFWDGKAWNVRDLGSSNGTEIVAALDDQQTVEQYLLNETERLSEAIRARAVQKSNELRNQWQQLCKPLFAS</sequence>
<dbReference type="Gene3D" id="2.60.200.20">
    <property type="match status" value="1"/>
</dbReference>
<feature type="domain" description="FHA" evidence="1">
    <location>
        <begin position="33"/>
        <end position="78"/>
    </location>
</feature>
<evidence type="ECO:0000259" key="1">
    <source>
        <dbReference type="PROSITE" id="PS50006"/>
    </source>
</evidence>